<dbReference type="AlphaFoldDB" id="A0A3L8PSP2"/>
<comment type="caution">
    <text evidence="1">The sequence shown here is derived from an EMBL/GenBank/DDBJ whole genome shotgun (WGS) entry which is preliminary data.</text>
</comment>
<dbReference type="Proteomes" id="UP000281474">
    <property type="component" value="Unassembled WGS sequence"/>
</dbReference>
<evidence type="ECO:0000313" key="2">
    <source>
        <dbReference type="Proteomes" id="UP000281474"/>
    </source>
</evidence>
<protein>
    <submittedName>
        <fullName evidence="1">Uncharacterized protein</fullName>
    </submittedName>
</protein>
<evidence type="ECO:0000313" key="1">
    <source>
        <dbReference type="EMBL" id="RLV58437.1"/>
    </source>
</evidence>
<proteinExistence type="predicted"/>
<sequence length="91" mass="9861">MSTVQDIGSLNRVEAFAANSIGNICLYAARGLIIFGPYSVIAAPVLSPALTAIETFLLPEETQNDTYISRGFRMVLNPTKWGIKVVTDKIS</sequence>
<gene>
    <name evidence="1" type="ORF">D5018_17310</name>
</gene>
<dbReference type="RefSeq" id="WP_121840243.1">
    <property type="nucleotide sequence ID" value="NZ_ML014821.1"/>
</dbReference>
<keyword evidence="2" id="KW-1185">Reference proteome</keyword>
<accession>A0A3L8PSP2</accession>
<dbReference type="EMBL" id="QZEI01000072">
    <property type="protein sequence ID" value="RLV58437.1"/>
    <property type="molecule type" value="Genomic_DNA"/>
</dbReference>
<reference evidence="1 2" key="1">
    <citation type="submission" date="2018-09" db="EMBL/GenBank/DDBJ databases">
        <title>Phylogeny of the Shewanellaceae, and recommendation for two new genera, Pseudoshewanella and Parashewanella.</title>
        <authorList>
            <person name="Wang G."/>
        </authorList>
    </citation>
    <scope>NUCLEOTIDE SEQUENCE [LARGE SCALE GENOMIC DNA]</scope>
    <source>
        <strain evidence="1 2">C51</strain>
    </source>
</reference>
<organism evidence="1 2">
    <name type="scientific">Parashewanella curva</name>
    <dbReference type="NCBI Taxonomy" id="2338552"/>
    <lineage>
        <taxon>Bacteria</taxon>
        <taxon>Pseudomonadati</taxon>
        <taxon>Pseudomonadota</taxon>
        <taxon>Gammaproteobacteria</taxon>
        <taxon>Alteromonadales</taxon>
        <taxon>Shewanellaceae</taxon>
        <taxon>Parashewanella</taxon>
    </lineage>
</organism>
<name>A0A3L8PSP2_9GAMM</name>